<protein>
    <submittedName>
        <fullName evidence="1">Uncharacterized protein</fullName>
    </submittedName>
</protein>
<dbReference type="Proteomes" id="UP000198427">
    <property type="component" value="Unassembled WGS sequence"/>
</dbReference>
<gene>
    <name evidence="1" type="ORF">SAMN06265364_1467</name>
</gene>
<sequence>MRNNILFVLLILFSFYNCYAAKEKEREISVHNEKNMFTSKDAEQYYQMTPDSVKYVCCNTDSLPMAVFMPNDQLCNGIKENIFDVKSEEKIPYYTIKTIVYKGIVCRIIIYNYTGESDIDFLNIQINSYKDNKLIDRLLLDSRFISEIMYYNDFTITKDFVITLHKYHKSLVEIDENGDIIGGVVNPKVRMETVRYFLDDTGLFQRKK</sequence>
<reference evidence="1 2" key="1">
    <citation type="submission" date="2017-06" db="EMBL/GenBank/DDBJ databases">
        <authorList>
            <person name="Varghese N."/>
            <person name="Submissions S."/>
        </authorList>
    </citation>
    <scope>NUCLEOTIDE SEQUENCE [LARGE SCALE GENOMIC DNA]</scope>
    <source>
        <strain evidence="1 2">DSM 26989</strain>
    </source>
</reference>
<evidence type="ECO:0000313" key="1">
    <source>
        <dbReference type="EMBL" id="SNS12733.1"/>
    </source>
</evidence>
<evidence type="ECO:0000313" key="2">
    <source>
        <dbReference type="Proteomes" id="UP000198427"/>
    </source>
</evidence>
<keyword evidence="2" id="KW-1185">Reference proteome</keyword>
<dbReference type="OrthoDB" id="1260171at2"/>
<dbReference type="EMBL" id="FZNZ01000046">
    <property type="protein sequence ID" value="SNS12733.1"/>
    <property type="molecule type" value="Genomic_DNA"/>
</dbReference>
<comment type="caution">
    <text evidence="1">The sequence shown here is derived from an EMBL/GenBank/DDBJ whole genome shotgun (WGS) entry which is preliminary data.</text>
</comment>
<name>A0A2N9QRD7_9BACT</name>
<dbReference type="AlphaFoldDB" id="A0A2N9QRD7"/>
<organism evidence="1 2">
    <name type="scientific">Prevotella jejuni</name>
    <dbReference type="NCBI Taxonomy" id="1177574"/>
    <lineage>
        <taxon>Bacteria</taxon>
        <taxon>Pseudomonadati</taxon>
        <taxon>Bacteroidota</taxon>
        <taxon>Bacteroidia</taxon>
        <taxon>Bacteroidales</taxon>
        <taxon>Prevotellaceae</taxon>
        <taxon>Prevotella</taxon>
    </lineage>
</organism>
<dbReference type="KEGG" id="pje:CRM71_13390"/>
<proteinExistence type="predicted"/>
<accession>A0A2N9QRD7</accession>